<dbReference type="EMBL" id="JAFIQS020000006">
    <property type="protein sequence ID" value="KAH9480148.1"/>
    <property type="molecule type" value="Genomic_DNA"/>
</dbReference>
<comment type="caution">
    <text evidence="1">The sequence shown here is derived from an EMBL/GenBank/DDBJ whole genome shotgun (WGS) entry which is preliminary data.</text>
</comment>
<proteinExistence type="predicted"/>
<name>A0ACB8GX94_PSICU</name>
<reference evidence="1" key="1">
    <citation type="submission" date="2021-10" db="EMBL/GenBank/DDBJ databases">
        <title>Psilocybe cubensis genome.</title>
        <authorList>
            <person name="Mckernan K.J."/>
            <person name="Crawford S."/>
            <person name="Trippe A."/>
            <person name="Kane L.T."/>
            <person name="Mclaughlin S."/>
        </authorList>
    </citation>
    <scope>NUCLEOTIDE SEQUENCE</scope>
    <source>
        <strain evidence="1">MGC-MH-2018</strain>
    </source>
</reference>
<protein>
    <submittedName>
        <fullName evidence="1">Uncharacterized protein</fullName>
    </submittedName>
</protein>
<keyword evidence="2" id="KW-1185">Reference proteome</keyword>
<dbReference type="Proteomes" id="UP000664032">
    <property type="component" value="Unassembled WGS sequence"/>
</dbReference>
<accession>A0ACB8GX94</accession>
<sequence length="171" mass="18215">MAMNARIATFAKTNLAVKKRMKTVEDGFQELKAKWTMAKEQVAGNTSLSVTMFNNIKQGIQDVQYMSRINKGIPPPNRQQDPPRRRSNTNRSREPTSAPQSSSPPLPPAPILPSPPSPPPAALLPSPSPPPLAPLLPSPPPPLPAPVLPAAPAPQTALFLPGSTPTLLLPP</sequence>
<evidence type="ECO:0000313" key="1">
    <source>
        <dbReference type="EMBL" id="KAH9480148.1"/>
    </source>
</evidence>
<gene>
    <name evidence="1" type="ORF">JR316_0006745</name>
</gene>
<evidence type="ECO:0000313" key="2">
    <source>
        <dbReference type="Proteomes" id="UP000664032"/>
    </source>
</evidence>
<organism evidence="1 2">
    <name type="scientific">Psilocybe cubensis</name>
    <name type="common">Psychedelic mushroom</name>
    <name type="synonym">Stropharia cubensis</name>
    <dbReference type="NCBI Taxonomy" id="181762"/>
    <lineage>
        <taxon>Eukaryota</taxon>
        <taxon>Fungi</taxon>
        <taxon>Dikarya</taxon>
        <taxon>Basidiomycota</taxon>
        <taxon>Agaricomycotina</taxon>
        <taxon>Agaricomycetes</taxon>
        <taxon>Agaricomycetidae</taxon>
        <taxon>Agaricales</taxon>
        <taxon>Agaricineae</taxon>
        <taxon>Strophariaceae</taxon>
        <taxon>Psilocybe</taxon>
    </lineage>
</organism>